<dbReference type="InterPro" id="IPR014729">
    <property type="entry name" value="Rossmann-like_a/b/a_fold"/>
</dbReference>
<dbReference type="InterPro" id="IPR011063">
    <property type="entry name" value="TilS/TtcA_N"/>
</dbReference>
<evidence type="ECO:0000313" key="4">
    <source>
        <dbReference type="EMBL" id="WUR02418.1"/>
    </source>
</evidence>
<dbReference type="PIRSF" id="PIRSF004976">
    <property type="entry name" value="ATPase_YdaO"/>
    <property type="match status" value="1"/>
</dbReference>
<dbReference type="CDD" id="cd01713">
    <property type="entry name" value="CTU1-like"/>
    <property type="match status" value="1"/>
</dbReference>
<feature type="binding site" evidence="2">
    <location>
        <position position="86"/>
    </location>
    <ligand>
        <name>ATP</name>
        <dbReference type="ChEBI" id="CHEBI:30616"/>
    </ligand>
</feature>
<accession>A0AAX4J8Z6</accession>
<feature type="binding site" evidence="2">
    <location>
        <position position="60"/>
    </location>
    <ligand>
        <name>ATP</name>
        <dbReference type="ChEBI" id="CHEBI:30616"/>
    </ligand>
</feature>
<evidence type="ECO:0000259" key="3">
    <source>
        <dbReference type="Pfam" id="PF01171"/>
    </source>
</evidence>
<keyword evidence="2" id="KW-0547">Nucleotide-binding</keyword>
<dbReference type="InterPro" id="IPR035107">
    <property type="entry name" value="tRNA_thiolation_TtcA_Ctu1"/>
</dbReference>
<dbReference type="InterPro" id="IPR056369">
    <property type="entry name" value="CTU1-like_ATP-bd"/>
</dbReference>
<reference evidence="4" key="1">
    <citation type="journal article" date="2024" name="BMC Genomics">
        <title>Functional annotation of a divergent genome using sequence and structure-based similarity.</title>
        <authorList>
            <person name="Svedberg D."/>
            <person name="Winiger R.R."/>
            <person name="Berg A."/>
            <person name="Sharma H."/>
            <person name="Tellgren-Roth C."/>
            <person name="Debrunner-Vossbrinck B.A."/>
            <person name="Vossbrinck C.R."/>
            <person name="Barandun J."/>
        </authorList>
    </citation>
    <scope>NUCLEOTIDE SEQUENCE</scope>
    <source>
        <strain evidence="4">Illinois isolate</strain>
    </source>
</reference>
<gene>
    <name evidence="4" type="ORF">VNE69_01355</name>
</gene>
<dbReference type="Proteomes" id="UP001334084">
    <property type="component" value="Chromosome 1"/>
</dbReference>
<dbReference type="NCBIfam" id="TIGR00269">
    <property type="entry name" value="TIGR00269 family protein"/>
    <property type="match status" value="1"/>
</dbReference>
<feature type="binding site" evidence="2">
    <location>
        <position position="169"/>
    </location>
    <ligand>
        <name>ATP</name>
        <dbReference type="ChEBI" id="CHEBI:30616"/>
    </ligand>
</feature>
<dbReference type="AlphaFoldDB" id="A0AAX4J8Z6"/>
<protein>
    <submittedName>
        <fullName evidence="4">tRNA-5-methyluridine(54) 2-sulfurtransferase</fullName>
    </submittedName>
</protein>
<dbReference type="GO" id="GO:0002144">
    <property type="term" value="C:cytosolic tRNA wobble base thiouridylase complex"/>
    <property type="evidence" value="ECO:0007669"/>
    <property type="project" value="TreeGrafter"/>
</dbReference>
<evidence type="ECO:0000313" key="5">
    <source>
        <dbReference type="Proteomes" id="UP001334084"/>
    </source>
</evidence>
<dbReference type="Gene3D" id="3.40.50.620">
    <property type="entry name" value="HUPs"/>
    <property type="match status" value="1"/>
</dbReference>
<dbReference type="PANTHER" id="PTHR11807">
    <property type="entry name" value="ATPASES OF THE PP SUPERFAMILY-RELATED"/>
    <property type="match status" value="1"/>
</dbReference>
<sequence length="312" mass="35430">MSCDNCTTQKAIILRSKDRSKVCKECFYTLFEDDIHNTIINSSMFIEGSTVGIGISGGKDSTVLAYVLDKLNKKYQYNLKLVLLCVDEGIKGYRDYSIDTVHENSRDLDLNLKIVSFDNMFGLNMDEVVKKVGKRNNCTYCGVFRRQALEEAARNLNVDYIVTGHNADDMAETVLLNLVRGDFNRLQRCTSPVSSKHVTDDGFILSLPRAKPFKYTYQKEIVLYAFHKKLKYFSTECSYAPEASRGFVRNFVKEIEKIDSTVIFNIIKSGDNLFNQNNTINTEVFSCIKCSHPTSSSDKICKGCSFVKILKK</sequence>
<dbReference type="SUPFAM" id="SSF52402">
    <property type="entry name" value="Adenine nucleotide alpha hydrolases-like"/>
    <property type="match status" value="1"/>
</dbReference>
<keyword evidence="2" id="KW-0067">ATP-binding</keyword>
<dbReference type="GO" id="GO:0005524">
    <property type="term" value="F:ATP binding"/>
    <property type="evidence" value="ECO:0007669"/>
    <property type="project" value="UniProtKB-KW"/>
</dbReference>
<dbReference type="GO" id="GO:0005739">
    <property type="term" value="C:mitochondrion"/>
    <property type="evidence" value="ECO:0007669"/>
    <property type="project" value="TreeGrafter"/>
</dbReference>
<dbReference type="PANTHER" id="PTHR11807:SF12">
    <property type="entry name" value="CYTOPLASMIC TRNA 2-THIOLATION PROTEIN 1"/>
    <property type="match status" value="1"/>
</dbReference>
<dbReference type="EMBL" id="CP142726">
    <property type="protein sequence ID" value="WUR02418.1"/>
    <property type="molecule type" value="Genomic_DNA"/>
</dbReference>
<dbReference type="InterPro" id="IPR020554">
    <property type="entry name" value="UPF0021_CS"/>
</dbReference>
<dbReference type="InterPro" id="IPR000541">
    <property type="entry name" value="Ncs6/Tuc1/Ctu1"/>
</dbReference>
<dbReference type="GO" id="GO:0002143">
    <property type="term" value="P:tRNA wobble position uridine thiolation"/>
    <property type="evidence" value="ECO:0007669"/>
    <property type="project" value="TreeGrafter"/>
</dbReference>
<dbReference type="GO" id="GO:0000049">
    <property type="term" value="F:tRNA binding"/>
    <property type="evidence" value="ECO:0007669"/>
    <property type="project" value="InterPro"/>
</dbReference>
<dbReference type="PROSITE" id="PS01263">
    <property type="entry name" value="UPF0021"/>
    <property type="match status" value="1"/>
</dbReference>
<keyword evidence="5" id="KW-1185">Reference proteome</keyword>
<dbReference type="GO" id="GO:0016740">
    <property type="term" value="F:transferase activity"/>
    <property type="evidence" value="ECO:0007669"/>
    <property type="project" value="UniProtKB-KW"/>
</dbReference>
<feature type="binding site" evidence="2">
    <location>
        <begin position="54"/>
        <end position="56"/>
    </location>
    <ligand>
        <name>ATP</name>
        <dbReference type="ChEBI" id="CHEBI:30616"/>
    </ligand>
</feature>
<keyword evidence="1" id="KW-0808">Transferase</keyword>
<evidence type="ECO:0000256" key="1">
    <source>
        <dbReference type="ARBA" id="ARBA00022679"/>
    </source>
</evidence>
<dbReference type="GeneID" id="90540219"/>
<name>A0AAX4J8Z6_9MICR</name>
<dbReference type="KEGG" id="vnx:VNE69_01355"/>
<organism evidence="4 5">
    <name type="scientific">Vairimorpha necatrix</name>
    <dbReference type="NCBI Taxonomy" id="6039"/>
    <lineage>
        <taxon>Eukaryota</taxon>
        <taxon>Fungi</taxon>
        <taxon>Fungi incertae sedis</taxon>
        <taxon>Microsporidia</taxon>
        <taxon>Nosematidae</taxon>
        <taxon>Vairimorpha</taxon>
    </lineage>
</organism>
<feature type="binding site" evidence="2">
    <location>
        <position position="164"/>
    </location>
    <ligand>
        <name>ATP</name>
        <dbReference type="ChEBI" id="CHEBI:30616"/>
    </ligand>
</feature>
<dbReference type="Pfam" id="PF01171">
    <property type="entry name" value="ATP_bind_3"/>
    <property type="match status" value="1"/>
</dbReference>
<proteinExistence type="predicted"/>
<dbReference type="RefSeq" id="XP_065328563.1">
    <property type="nucleotide sequence ID" value="XM_065472491.1"/>
</dbReference>
<evidence type="ECO:0000256" key="2">
    <source>
        <dbReference type="PIRSR" id="PIRSR004976-51"/>
    </source>
</evidence>
<feature type="domain" description="tRNA(Ile)-lysidine/2-thiocytidine synthase N-terminal" evidence="3">
    <location>
        <begin position="51"/>
        <end position="250"/>
    </location>
</feature>